<dbReference type="AlphaFoldDB" id="A0AAN8YYH5"/>
<comment type="caution">
    <text evidence="1">The sequence shown here is derived from an EMBL/GenBank/DDBJ whole genome shotgun (WGS) entry which is preliminary data.</text>
</comment>
<name>A0AAN8YYH5_9MAGN</name>
<dbReference type="EMBL" id="JBAMMX010000023">
    <property type="protein sequence ID" value="KAK6916905.1"/>
    <property type="molecule type" value="Genomic_DNA"/>
</dbReference>
<sequence>MFAHAHLVEEDWQLIVSCLGFQHIHDLRLVRPPGFLASFSEPSIANFTRVLSRLSKPQRGDSSISIGLIVIFFRPCSPRSYTQSSSSMDADGIGFKLFGSMLKCSEGPMRHANRQTCLSVDFNCLVINFYSLSFRPLANCHQIANPRNSYNILQAEHQELVDKVYQEEEPEFVLYVDLRELPSLVRDVPLADRVDASVVNAEKGASSMQSEYEFIDDDDDDSLNAQYRTHRYKLHKYFQTFQSKEEALRHPPVDVPEENWNWLCEYLTSDTFKKMSERNKKNRAHNENKTFCGTKSLTRVAKEKRRTEGIEVSPIDLYQYDHFLRKTGTWGSEKAKETLLLSLSENRSR</sequence>
<organism evidence="1 2">
    <name type="scientific">Dillenia turbinata</name>
    <dbReference type="NCBI Taxonomy" id="194707"/>
    <lineage>
        <taxon>Eukaryota</taxon>
        <taxon>Viridiplantae</taxon>
        <taxon>Streptophyta</taxon>
        <taxon>Embryophyta</taxon>
        <taxon>Tracheophyta</taxon>
        <taxon>Spermatophyta</taxon>
        <taxon>Magnoliopsida</taxon>
        <taxon>eudicotyledons</taxon>
        <taxon>Gunneridae</taxon>
        <taxon>Pentapetalae</taxon>
        <taxon>Dilleniales</taxon>
        <taxon>Dilleniaceae</taxon>
        <taxon>Dillenia</taxon>
    </lineage>
</organism>
<dbReference type="PANTHER" id="PTHR33144:SF50">
    <property type="entry name" value="OS03G0714750 PROTEIN"/>
    <property type="match status" value="1"/>
</dbReference>
<evidence type="ECO:0000313" key="1">
    <source>
        <dbReference type="EMBL" id="KAK6916905.1"/>
    </source>
</evidence>
<evidence type="ECO:0000313" key="2">
    <source>
        <dbReference type="Proteomes" id="UP001370490"/>
    </source>
</evidence>
<keyword evidence="2" id="KW-1185">Reference proteome</keyword>
<proteinExistence type="predicted"/>
<protein>
    <submittedName>
        <fullName evidence="1">Transposase, Ptta/En/Spm, plant</fullName>
    </submittedName>
</protein>
<accession>A0AAN8YYH5</accession>
<dbReference type="PANTHER" id="PTHR33144">
    <property type="entry name" value="OS10G0409366 PROTEIN-RELATED"/>
    <property type="match status" value="1"/>
</dbReference>
<dbReference type="Pfam" id="PF03004">
    <property type="entry name" value="Transposase_24"/>
    <property type="match status" value="1"/>
</dbReference>
<gene>
    <name evidence="1" type="ORF">RJ641_017656</name>
</gene>
<dbReference type="InterPro" id="IPR004252">
    <property type="entry name" value="Probable_transposase_24"/>
</dbReference>
<reference evidence="1 2" key="1">
    <citation type="submission" date="2023-12" db="EMBL/GenBank/DDBJ databases">
        <title>A high-quality genome assembly for Dillenia turbinata (Dilleniales).</title>
        <authorList>
            <person name="Chanderbali A."/>
        </authorList>
    </citation>
    <scope>NUCLEOTIDE SEQUENCE [LARGE SCALE GENOMIC DNA]</scope>
    <source>
        <strain evidence="1">LSX21</strain>
        <tissue evidence="1">Leaf</tissue>
    </source>
</reference>
<dbReference type="Proteomes" id="UP001370490">
    <property type="component" value="Unassembled WGS sequence"/>
</dbReference>